<organism evidence="1 2">
    <name type="scientific">Arctium lappa</name>
    <name type="common">Greater burdock</name>
    <name type="synonym">Lappa major</name>
    <dbReference type="NCBI Taxonomy" id="4217"/>
    <lineage>
        <taxon>Eukaryota</taxon>
        <taxon>Viridiplantae</taxon>
        <taxon>Streptophyta</taxon>
        <taxon>Embryophyta</taxon>
        <taxon>Tracheophyta</taxon>
        <taxon>Spermatophyta</taxon>
        <taxon>Magnoliopsida</taxon>
        <taxon>eudicotyledons</taxon>
        <taxon>Gunneridae</taxon>
        <taxon>Pentapetalae</taxon>
        <taxon>asterids</taxon>
        <taxon>campanulids</taxon>
        <taxon>Asterales</taxon>
        <taxon>Asteraceae</taxon>
        <taxon>Carduoideae</taxon>
        <taxon>Cardueae</taxon>
        <taxon>Arctiinae</taxon>
        <taxon>Arctium</taxon>
    </lineage>
</organism>
<sequence>MWDQLERMMMGSKVGNQLKGSICLNNYEEFKAKENESLEATYDRFITLLNELSKNRVNKSQIELNNEEEVNEIRSDKKKVEKPVVDPIALVVNRKEKKYVSLKKKKVIVSESEEENTDESESDDGENQKQAMFLLTRAFQKKSYKKPGSNSQRNPKVKNSIITRTRCSWKKQKEAGKALMAEDDYWLDHTDYEDE</sequence>
<evidence type="ECO:0000313" key="2">
    <source>
        <dbReference type="Proteomes" id="UP001055879"/>
    </source>
</evidence>
<gene>
    <name evidence="1" type="ORF">L6452_02136</name>
</gene>
<proteinExistence type="predicted"/>
<accession>A0ACB9FIJ2</accession>
<reference evidence="1 2" key="2">
    <citation type="journal article" date="2022" name="Mol. Ecol. Resour.">
        <title>The genomes of chicory, endive, great burdock and yacon provide insights into Asteraceae paleo-polyploidization history and plant inulin production.</title>
        <authorList>
            <person name="Fan W."/>
            <person name="Wang S."/>
            <person name="Wang H."/>
            <person name="Wang A."/>
            <person name="Jiang F."/>
            <person name="Liu H."/>
            <person name="Zhao H."/>
            <person name="Xu D."/>
            <person name="Zhang Y."/>
        </authorList>
    </citation>
    <scope>NUCLEOTIDE SEQUENCE [LARGE SCALE GENOMIC DNA]</scope>
    <source>
        <strain evidence="2">cv. Niubang</strain>
    </source>
</reference>
<protein>
    <submittedName>
        <fullName evidence="1">Uncharacterized protein</fullName>
    </submittedName>
</protein>
<comment type="caution">
    <text evidence="1">The sequence shown here is derived from an EMBL/GenBank/DDBJ whole genome shotgun (WGS) entry which is preliminary data.</text>
</comment>
<dbReference type="EMBL" id="CM042047">
    <property type="protein sequence ID" value="KAI3770987.1"/>
    <property type="molecule type" value="Genomic_DNA"/>
</dbReference>
<reference evidence="2" key="1">
    <citation type="journal article" date="2022" name="Mol. Ecol. Resour.">
        <title>The genomes of chicory, endive, great burdock and yacon provide insights into Asteraceae palaeo-polyploidization history and plant inulin production.</title>
        <authorList>
            <person name="Fan W."/>
            <person name="Wang S."/>
            <person name="Wang H."/>
            <person name="Wang A."/>
            <person name="Jiang F."/>
            <person name="Liu H."/>
            <person name="Zhao H."/>
            <person name="Xu D."/>
            <person name="Zhang Y."/>
        </authorList>
    </citation>
    <scope>NUCLEOTIDE SEQUENCE [LARGE SCALE GENOMIC DNA]</scope>
    <source>
        <strain evidence="2">cv. Niubang</strain>
    </source>
</reference>
<keyword evidence="2" id="KW-1185">Reference proteome</keyword>
<name>A0ACB9FIJ2_ARCLA</name>
<dbReference type="Proteomes" id="UP001055879">
    <property type="component" value="Linkage Group LG01"/>
</dbReference>
<evidence type="ECO:0000313" key="1">
    <source>
        <dbReference type="EMBL" id="KAI3770987.1"/>
    </source>
</evidence>